<dbReference type="OrthoDB" id="5592268at2759"/>
<dbReference type="InterPro" id="IPR041588">
    <property type="entry name" value="Integrase_H2C2"/>
</dbReference>
<dbReference type="Gene3D" id="3.30.420.10">
    <property type="entry name" value="Ribonuclease H-like superfamily/Ribonuclease H"/>
    <property type="match status" value="1"/>
</dbReference>
<keyword evidence="3" id="KW-1185">Reference proteome</keyword>
<protein>
    <recommendedName>
        <fullName evidence="1">Integrase catalytic domain-containing protein</fullName>
    </recommendedName>
</protein>
<name>A0A8H7VJG5_9FUNG</name>
<dbReference type="FunFam" id="3.30.420.10:FF:000032">
    <property type="entry name" value="Retrovirus-related Pol polyprotein from transposon 297-like Protein"/>
    <property type="match status" value="1"/>
</dbReference>
<accession>A0A8H7VJG5</accession>
<proteinExistence type="predicted"/>
<dbReference type="SUPFAM" id="SSF53098">
    <property type="entry name" value="Ribonuclease H-like"/>
    <property type="match status" value="1"/>
</dbReference>
<dbReference type="Gene3D" id="1.10.340.70">
    <property type="match status" value="1"/>
</dbReference>
<comment type="caution">
    <text evidence="2">The sequence shown here is derived from an EMBL/GenBank/DDBJ whole genome shotgun (WGS) entry which is preliminary data.</text>
</comment>
<dbReference type="Proteomes" id="UP000646827">
    <property type="component" value="Unassembled WGS sequence"/>
</dbReference>
<gene>
    <name evidence="2" type="ORF">INT45_013816</name>
</gene>
<dbReference type="PROSITE" id="PS50994">
    <property type="entry name" value="INTEGRASE"/>
    <property type="match status" value="1"/>
</dbReference>
<feature type="domain" description="Integrase catalytic" evidence="1">
    <location>
        <begin position="54"/>
        <end position="224"/>
    </location>
</feature>
<dbReference type="GO" id="GO:0015074">
    <property type="term" value="P:DNA integration"/>
    <property type="evidence" value="ECO:0007669"/>
    <property type="project" value="InterPro"/>
</dbReference>
<reference evidence="2 3" key="1">
    <citation type="submission" date="2020-12" db="EMBL/GenBank/DDBJ databases">
        <title>Metabolic potential, ecology and presence of endohyphal bacteria is reflected in genomic diversity of Mucoromycotina.</title>
        <authorList>
            <person name="Muszewska A."/>
            <person name="Okrasinska A."/>
            <person name="Steczkiewicz K."/>
            <person name="Drgas O."/>
            <person name="Orlowska M."/>
            <person name="Perlinska-Lenart U."/>
            <person name="Aleksandrzak-Piekarczyk T."/>
            <person name="Szatraj K."/>
            <person name="Zielenkiewicz U."/>
            <person name="Pilsyk S."/>
            <person name="Malc E."/>
            <person name="Mieczkowski P."/>
            <person name="Kruszewska J.S."/>
            <person name="Biernat P."/>
            <person name="Pawlowska J."/>
        </authorList>
    </citation>
    <scope>NUCLEOTIDE SEQUENCE [LARGE SCALE GENOMIC DNA]</scope>
    <source>
        <strain evidence="2 3">CBS 142.35</strain>
    </source>
</reference>
<dbReference type="AlphaFoldDB" id="A0A8H7VJG5"/>
<sequence>MGGHFAFHNTYHKIARRYYWESMKQDIQNIISRCDRCQKQGKSILNELLHPIPVKPEPWYQIVMDIKHFRPSRSGNRYVIVAIDYFTKWVEAKALRYANATEVALFLYEDVICRHGCPAIVINDNGLPFANKLVEEVCNQFSIEWRRGSPYRSQTQGLVERFNRSLGQMLKKRPKHEKDDWCSYLPAALFAYRTIIQETTKQTPFYLLYGREALTPFDRITEKTKEGIINEKWSDDQLVNKIKMQIELLQKVRKKADASIKASQKNQKAMIERKILGKKKHLMQPPFHIGDIVQVYNNAIETSWSGKLEETWLGPYIVHKANQRSGYQLKTLKGVMLNGITHGNRMRIYRLPDVQFQPSLSSSKKMSDQLNTLNQDSNLEQLPWDPTIVTSEELYKLLQDNPFPIRDIDDDFLLSLMEGDTDNHPQDLSLSPETIQLYQEYSRYENYRKNIAQHRARLAEKLVADITNKRNLRNLCHRRRSEGLKEILEANNLPHKLVTNSNNTIRRLFSRLWT</sequence>
<organism evidence="2 3">
    <name type="scientific">Circinella minor</name>
    <dbReference type="NCBI Taxonomy" id="1195481"/>
    <lineage>
        <taxon>Eukaryota</taxon>
        <taxon>Fungi</taxon>
        <taxon>Fungi incertae sedis</taxon>
        <taxon>Mucoromycota</taxon>
        <taxon>Mucoromycotina</taxon>
        <taxon>Mucoromycetes</taxon>
        <taxon>Mucorales</taxon>
        <taxon>Lichtheimiaceae</taxon>
        <taxon>Circinella</taxon>
    </lineage>
</organism>
<dbReference type="PANTHER" id="PTHR37984">
    <property type="entry name" value="PROTEIN CBG26694"/>
    <property type="match status" value="1"/>
</dbReference>
<dbReference type="Pfam" id="PF00665">
    <property type="entry name" value="rve"/>
    <property type="match status" value="1"/>
</dbReference>
<dbReference type="EMBL" id="JAEPRB010000358">
    <property type="protein sequence ID" value="KAG2216804.1"/>
    <property type="molecule type" value="Genomic_DNA"/>
</dbReference>
<evidence type="ECO:0000313" key="3">
    <source>
        <dbReference type="Proteomes" id="UP000646827"/>
    </source>
</evidence>
<dbReference type="InterPro" id="IPR036397">
    <property type="entry name" value="RNaseH_sf"/>
</dbReference>
<dbReference type="InterPro" id="IPR050951">
    <property type="entry name" value="Retrovirus_Pol_polyprotein"/>
</dbReference>
<evidence type="ECO:0000259" key="1">
    <source>
        <dbReference type="PROSITE" id="PS50994"/>
    </source>
</evidence>
<dbReference type="Pfam" id="PF17921">
    <property type="entry name" value="Integrase_H2C2"/>
    <property type="match status" value="1"/>
</dbReference>
<dbReference type="GO" id="GO:0005634">
    <property type="term" value="C:nucleus"/>
    <property type="evidence" value="ECO:0007669"/>
    <property type="project" value="UniProtKB-ARBA"/>
</dbReference>
<dbReference type="PANTHER" id="PTHR37984:SF5">
    <property type="entry name" value="PROTEIN NYNRIN-LIKE"/>
    <property type="match status" value="1"/>
</dbReference>
<dbReference type="InterPro" id="IPR012337">
    <property type="entry name" value="RNaseH-like_sf"/>
</dbReference>
<dbReference type="InterPro" id="IPR001584">
    <property type="entry name" value="Integrase_cat-core"/>
</dbReference>
<dbReference type="GO" id="GO:0003676">
    <property type="term" value="F:nucleic acid binding"/>
    <property type="evidence" value="ECO:0007669"/>
    <property type="project" value="InterPro"/>
</dbReference>
<evidence type="ECO:0000313" key="2">
    <source>
        <dbReference type="EMBL" id="KAG2216804.1"/>
    </source>
</evidence>